<name>A0A9X1CGN8_9BACI</name>
<comment type="caution">
    <text evidence="2">The sequence shown here is derived from an EMBL/GenBank/DDBJ whole genome shotgun (WGS) entry which is preliminary data.</text>
</comment>
<gene>
    <name evidence="2" type="ORF">J2Z64_002634</name>
</gene>
<evidence type="ECO:0000313" key="2">
    <source>
        <dbReference type="EMBL" id="MBP2078370.1"/>
    </source>
</evidence>
<dbReference type="EMBL" id="JAGGMB010000008">
    <property type="protein sequence ID" value="MBP2078370.1"/>
    <property type="molecule type" value="Genomic_DNA"/>
</dbReference>
<organism evidence="2 3">
    <name type="scientific">Oceanobacillus polygoni</name>
    <dbReference type="NCBI Taxonomy" id="1235259"/>
    <lineage>
        <taxon>Bacteria</taxon>
        <taxon>Bacillati</taxon>
        <taxon>Bacillota</taxon>
        <taxon>Bacilli</taxon>
        <taxon>Bacillales</taxon>
        <taxon>Bacillaceae</taxon>
        <taxon>Oceanobacillus</taxon>
    </lineage>
</organism>
<evidence type="ECO:0000313" key="3">
    <source>
        <dbReference type="Proteomes" id="UP001138793"/>
    </source>
</evidence>
<sequence>MSGRPKSKNKSKEELNALKKENKTGVKLHGPNRPSP</sequence>
<protein>
    <submittedName>
        <fullName evidence="2">Uncharacterized protein</fullName>
    </submittedName>
</protein>
<feature type="region of interest" description="Disordered" evidence="1">
    <location>
        <begin position="1"/>
        <end position="36"/>
    </location>
</feature>
<accession>A0A9X1CGN8</accession>
<feature type="compositionally biased region" description="Basic and acidic residues" evidence="1">
    <location>
        <begin position="10"/>
        <end position="24"/>
    </location>
</feature>
<dbReference type="Proteomes" id="UP001138793">
    <property type="component" value="Unassembled WGS sequence"/>
</dbReference>
<evidence type="ECO:0000256" key="1">
    <source>
        <dbReference type="SAM" id="MobiDB-lite"/>
    </source>
</evidence>
<dbReference type="AlphaFoldDB" id="A0A9X1CGN8"/>
<proteinExistence type="predicted"/>
<keyword evidence="3" id="KW-1185">Reference proteome</keyword>
<reference evidence="2" key="1">
    <citation type="submission" date="2021-03" db="EMBL/GenBank/DDBJ databases">
        <title>Genomic Encyclopedia of Type Strains, Phase IV (KMG-IV): sequencing the most valuable type-strain genomes for metagenomic binning, comparative biology and taxonomic classification.</title>
        <authorList>
            <person name="Goeker M."/>
        </authorList>
    </citation>
    <scope>NUCLEOTIDE SEQUENCE</scope>
    <source>
        <strain evidence="2">DSM 107338</strain>
    </source>
</reference>